<evidence type="ECO:0000313" key="4">
    <source>
        <dbReference type="EMBL" id="OJH39995.1"/>
    </source>
</evidence>
<dbReference type="GO" id="GO:0009190">
    <property type="term" value="P:cyclic nucleotide biosynthetic process"/>
    <property type="evidence" value="ECO:0007669"/>
    <property type="project" value="InterPro"/>
</dbReference>
<dbReference type="PROSITE" id="PS50125">
    <property type="entry name" value="GUANYLATE_CYCLASE_2"/>
    <property type="match status" value="1"/>
</dbReference>
<keyword evidence="5" id="KW-1185">Reference proteome</keyword>
<dbReference type="PANTHER" id="PTHR43081">
    <property type="entry name" value="ADENYLATE CYCLASE, TERMINAL-DIFFERENTIATION SPECIFIC-RELATED"/>
    <property type="match status" value="1"/>
</dbReference>
<dbReference type="CDD" id="cd07302">
    <property type="entry name" value="CHD"/>
    <property type="match status" value="1"/>
</dbReference>
<dbReference type="InterPro" id="IPR050697">
    <property type="entry name" value="Adenylyl/Guanylyl_Cyclase_3/4"/>
</dbReference>
<keyword evidence="2" id="KW-1133">Transmembrane helix</keyword>
<dbReference type="InterPro" id="IPR029787">
    <property type="entry name" value="Nucleotide_cyclase"/>
</dbReference>
<feature type="transmembrane region" description="Helical" evidence="2">
    <location>
        <begin position="61"/>
        <end position="82"/>
    </location>
</feature>
<proteinExistence type="predicted"/>
<organism evidence="4 5">
    <name type="scientific">Cystobacter ferrugineus</name>
    <dbReference type="NCBI Taxonomy" id="83449"/>
    <lineage>
        <taxon>Bacteria</taxon>
        <taxon>Pseudomonadati</taxon>
        <taxon>Myxococcota</taxon>
        <taxon>Myxococcia</taxon>
        <taxon>Myxococcales</taxon>
        <taxon>Cystobacterineae</taxon>
        <taxon>Archangiaceae</taxon>
        <taxon>Cystobacter</taxon>
    </lineage>
</organism>
<sequence length="445" mass="48904">MDDSGQTLAPRIDSLREPVGRAIEAERQHNTVRLAQLRCLGVSLVLLVTVYLGVVRELADWRVYLAPFLAYWLCTVVTLVAVVRWRRVASWAGLSLAVVDVPAIYWLQHIALPISPFPAGVAGFTLGLYAFIIVLSALSLRGAVLLSVTAVAAVAEVRLQTEASVGMGAQVVAVLVLAFTAGASRYLFHRIRVLVSALTREELKRAQLGRYFSPAVAERLQDLASPASRPELREVTLLFADLRDFTAMSERLSPEAVVSLLNEYYGHMVEVVFRHGGTLDKFIGDALMVYFGAPLAEPEHPRRAVECALEMTRKLEEMNAERAARGESVLRMGVGLHTGRVVLGNIGSMARRLEYTAIGDTVNLASRIEQLTKRHGAPVLVSRETRERAGDGFLWRELPPTPVAGKREPVSTFIPLDPRENPGMAARKPRSGERRLLSRVSSEDG</sequence>
<evidence type="ECO:0000256" key="2">
    <source>
        <dbReference type="SAM" id="Phobius"/>
    </source>
</evidence>
<feature type="transmembrane region" description="Helical" evidence="2">
    <location>
        <begin position="37"/>
        <end position="55"/>
    </location>
</feature>
<keyword evidence="2" id="KW-0472">Membrane</keyword>
<dbReference type="SMART" id="SM00044">
    <property type="entry name" value="CYCc"/>
    <property type="match status" value="1"/>
</dbReference>
<name>A0A1L9BCM3_9BACT</name>
<dbReference type="STRING" id="83449.BON30_13050"/>
<feature type="transmembrane region" description="Helical" evidence="2">
    <location>
        <begin position="128"/>
        <end position="155"/>
    </location>
</feature>
<dbReference type="AlphaFoldDB" id="A0A1L9BCM3"/>
<dbReference type="Proteomes" id="UP000182229">
    <property type="component" value="Unassembled WGS sequence"/>
</dbReference>
<gene>
    <name evidence="4" type="ORF">BON30_13050</name>
</gene>
<protein>
    <submittedName>
        <fullName evidence="4">Adenylate cyclase</fullName>
    </submittedName>
</protein>
<feature type="region of interest" description="Disordered" evidence="1">
    <location>
        <begin position="404"/>
        <end position="445"/>
    </location>
</feature>
<dbReference type="PANTHER" id="PTHR43081:SF1">
    <property type="entry name" value="ADENYLATE CYCLASE, TERMINAL-DIFFERENTIATION SPECIFIC"/>
    <property type="match status" value="1"/>
</dbReference>
<feature type="transmembrane region" description="Helical" evidence="2">
    <location>
        <begin position="167"/>
        <end position="188"/>
    </location>
</feature>
<reference evidence="4 5" key="2">
    <citation type="submission" date="2016-12" db="EMBL/GenBank/DDBJ databases">
        <title>Draft Genome Sequence of Cystobacter ferrugineus Strain Cbfe23.</title>
        <authorList>
            <person name="Akbar S."/>
            <person name="Dowd S.E."/>
            <person name="Stevens D.C."/>
        </authorList>
    </citation>
    <scope>NUCLEOTIDE SEQUENCE [LARGE SCALE GENOMIC DNA]</scope>
    <source>
        <strain evidence="4 5">Cbfe23</strain>
    </source>
</reference>
<evidence type="ECO:0000313" key="5">
    <source>
        <dbReference type="Proteomes" id="UP000182229"/>
    </source>
</evidence>
<feature type="domain" description="Guanylate cyclase" evidence="3">
    <location>
        <begin position="236"/>
        <end position="369"/>
    </location>
</feature>
<comment type="caution">
    <text evidence="4">The sequence shown here is derived from an EMBL/GenBank/DDBJ whole genome shotgun (WGS) entry which is preliminary data.</text>
</comment>
<dbReference type="Gene3D" id="3.30.70.1230">
    <property type="entry name" value="Nucleotide cyclase"/>
    <property type="match status" value="1"/>
</dbReference>
<feature type="transmembrane region" description="Helical" evidence="2">
    <location>
        <begin position="89"/>
        <end position="108"/>
    </location>
</feature>
<dbReference type="Pfam" id="PF00211">
    <property type="entry name" value="Guanylate_cyc"/>
    <property type="match status" value="1"/>
</dbReference>
<dbReference type="SUPFAM" id="SSF55073">
    <property type="entry name" value="Nucleotide cyclase"/>
    <property type="match status" value="1"/>
</dbReference>
<keyword evidence="2" id="KW-0812">Transmembrane</keyword>
<evidence type="ECO:0000256" key="1">
    <source>
        <dbReference type="SAM" id="MobiDB-lite"/>
    </source>
</evidence>
<accession>A0A1L9BCM3</accession>
<dbReference type="GO" id="GO:0004016">
    <property type="term" value="F:adenylate cyclase activity"/>
    <property type="evidence" value="ECO:0007669"/>
    <property type="project" value="UniProtKB-ARBA"/>
</dbReference>
<evidence type="ECO:0000259" key="3">
    <source>
        <dbReference type="PROSITE" id="PS50125"/>
    </source>
</evidence>
<dbReference type="GO" id="GO:0035556">
    <property type="term" value="P:intracellular signal transduction"/>
    <property type="evidence" value="ECO:0007669"/>
    <property type="project" value="InterPro"/>
</dbReference>
<reference evidence="5" key="1">
    <citation type="submission" date="2016-11" db="EMBL/GenBank/DDBJ databases">
        <authorList>
            <person name="Shukria A."/>
            <person name="Stevens D.C."/>
        </authorList>
    </citation>
    <scope>NUCLEOTIDE SEQUENCE [LARGE SCALE GENOMIC DNA]</scope>
    <source>
        <strain evidence="5">Cbfe23</strain>
    </source>
</reference>
<dbReference type="InterPro" id="IPR001054">
    <property type="entry name" value="A/G_cyclase"/>
</dbReference>
<dbReference type="EMBL" id="MPIN01000003">
    <property type="protein sequence ID" value="OJH39995.1"/>
    <property type="molecule type" value="Genomic_DNA"/>
</dbReference>